<dbReference type="EMBL" id="REGN01002743">
    <property type="protein sequence ID" value="RNA26432.1"/>
    <property type="molecule type" value="Genomic_DNA"/>
</dbReference>
<dbReference type="AlphaFoldDB" id="A0A3M7RSC5"/>
<accession>A0A3M7RSC5</accession>
<proteinExistence type="predicted"/>
<name>A0A3M7RSC5_BRAPC</name>
<comment type="caution">
    <text evidence="1">The sequence shown here is derived from an EMBL/GenBank/DDBJ whole genome shotgun (WGS) entry which is preliminary data.</text>
</comment>
<reference evidence="1 2" key="1">
    <citation type="journal article" date="2018" name="Sci. Rep.">
        <title>Genomic signatures of local adaptation to the degree of environmental predictability in rotifers.</title>
        <authorList>
            <person name="Franch-Gras L."/>
            <person name="Hahn C."/>
            <person name="Garcia-Roger E.M."/>
            <person name="Carmona M.J."/>
            <person name="Serra M."/>
            <person name="Gomez A."/>
        </authorList>
    </citation>
    <scope>NUCLEOTIDE SEQUENCE [LARGE SCALE GENOMIC DNA]</scope>
    <source>
        <strain evidence="1">HYR1</strain>
    </source>
</reference>
<evidence type="ECO:0000313" key="2">
    <source>
        <dbReference type="Proteomes" id="UP000276133"/>
    </source>
</evidence>
<protein>
    <submittedName>
        <fullName evidence="1">Uncharacterized protein</fullName>
    </submittedName>
</protein>
<organism evidence="1 2">
    <name type="scientific">Brachionus plicatilis</name>
    <name type="common">Marine rotifer</name>
    <name type="synonym">Brachionus muelleri</name>
    <dbReference type="NCBI Taxonomy" id="10195"/>
    <lineage>
        <taxon>Eukaryota</taxon>
        <taxon>Metazoa</taxon>
        <taxon>Spiralia</taxon>
        <taxon>Gnathifera</taxon>
        <taxon>Rotifera</taxon>
        <taxon>Eurotatoria</taxon>
        <taxon>Monogononta</taxon>
        <taxon>Pseudotrocha</taxon>
        <taxon>Ploima</taxon>
        <taxon>Brachionidae</taxon>
        <taxon>Brachionus</taxon>
    </lineage>
</organism>
<evidence type="ECO:0000313" key="1">
    <source>
        <dbReference type="EMBL" id="RNA26432.1"/>
    </source>
</evidence>
<keyword evidence="2" id="KW-1185">Reference proteome</keyword>
<gene>
    <name evidence="1" type="ORF">BpHYR1_028780</name>
</gene>
<dbReference type="Proteomes" id="UP000276133">
    <property type="component" value="Unassembled WGS sequence"/>
</dbReference>
<sequence length="97" mass="11584">MLCNQTVRINKKKADGVKKLTEIKKRKIKNLSNVEYIKKIYKSKKCRISRRRVKKNNSQKTLSKSICDFFWKAFMTTLAQRKLIISQMEKIDLKTRC</sequence>